<dbReference type="RefSeq" id="WP_078254079.1">
    <property type="nucleotide sequence ID" value="NZ_MUYU01000012.1"/>
</dbReference>
<gene>
    <name evidence="1" type="ORF">B0680_05430</name>
</gene>
<proteinExistence type="predicted"/>
<dbReference type="EMBL" id="MUYU01000012">
    <property type="protein sequence ID" value="OOS24221.1"/>
    <property type="molecule type" value="Genomic_DNA"/>
</dbReference>
<accession>A0A1T0CPX1</accession>
<dbReference type="AlphaFoldDB" id="A0A1T0CPX1"/>
<reference evidence="1 2" key="1">
    <citation type="submission" date="2017-02" db="EMBL/GenBank/DDBJ databases">
        <title>Draft genome sequence of Moraxella pluranimalium CCUG 54913T type strain.</title>
        <authorList>
            <person name="Salva-Serra F."/>
            <person name="Engstrom-Jakobsson H."/>
            <person name="Thorell K."/>
            <person name="Jaen-Luchoro D."/>
            <person name="Gonzales-Siles L."/>
            <person name="Karlsson R."/>
            <person name="Yazdan S."/>
            <person name="Boulund F."/>
            <person name="Johnning A."/>
            <person name="Engstrand L."/>
            <person name="Kristiansson E."/>
            <person name="Moore E."/>
        </authorList>
    </citation>
    <scope>NUCLEOTIDE SEQUENCE [LARGE SCALE GENOMIC DNA]</scope>
    <source>
        <strain evidence="1 2">CCUG 54913</strain>
    </source>
</reference>
<comment type="caution">
    <text evidence="1">The sequence shown here is derived from an EMBL/GenBank/DDBJ whole genome shotgun (WGS) entry which is preliminary data.</text>
</comment>
<protein>
    <submittedName>
        <fullName evidence="1">Uncharacterized protein</fullName>
    </submittedName>
</protein>
<dbReference type="STRING" id="470453.B0680_05430"/>
<sequence>MSVGLEIYDENGIKIFDANSRLTRIVGQVKGTMSAKASGEVVIPQEYLYNNKVFFIMAESAVNDDDFAIAMTQATIIVGNDRISYKNIPCDFIYGVY</sequence>
<keyword evidence="2" id="KW-1185">Reference proteome</keyword>
<dbReference type="Proteomes" id="UP000189800">
    <property type="component" value="Unassembled WGS sequence"/>
</dbReference>
<organism evidence="1 2">
    <name type="scientific">Moraxella pluranimalium</name>
    <dbReference type="NCBI Taxonomy" id="470453"/>
    <lineage>
        <taxon>Bacteria</taxon>
        <taxon>Pseudomonadati</taxon>
        <taxon>Pseudomonadota</taxon>
        <taxon>Gammaproteobacteria</taxon>
        <taxon>Moraxellales</taxon>
        <taxon>Moraxellaceae</taxon>
        <taxon>Moraxella</taxon>
    </lineage>
</organism>
<evidence type="ECO:0000313" key="1">
    <source>
        <dbReference type="EMBL" id="OOS24221.1"/>
    </source>
</evidence>
<name>A0A1T0CPX1_9GAMM</name>
<evidence type="ECO:0000313" key="2">
    <source>
        <dbReference type="Proteomes" id="UP000189800"/>
    </source>
</evidence>